<dbReference type="Pfam" id="PF21805">
    <property type="entry name" value="Imm5_like"/>
    <property type="match status" value="1"/>
</dbReference>
<reference evidence="3" key="1">
    <citation type="journal article" date="2019" name="Int. J. Syst. Evol. Microbiol.">
        <title>The Global Catalogue of Microorganisms (GCM) 10K type strain sequencing project: providing services to taxonomists for standard genome sequencing and annotation.</title>
        <authorList>
            <consortium name="The Broad Institute Genomics Platform"/>
            <consortium name="The Broad Institute Genome Sequencing Center for Infectious Disease"/>
            <person name="Wu L."/>
            <person name="Ma J."/>
        </authorList>
    </citation>
    <scope>NUCLEOTIDE SEQUENCE [LARGE SCALE GENOMIC DNA]</scope>
    <source>
        <strain evidence="3">CGMCC 1.15480</strain>
    </source>
</reference>
<protein>
    <recommendedName>
        <fullName evidence="1">Imm-5-like domain-containing protein</fullName>
    </recommendedName>
</protein>
<feature type="domain" description="Imm-5-like" evidence="1">
    <location>
        <begin position="6"/>
        <end position="134"/>
    </location>
</feature>
<accession>A0ABQ1P847</accession>
<sequence>MASIQTLSDADRRTIARWAAACAERVLPLVDVEPAALDQVHDAVTRTRAYSAGESTAAEEIAQRMIAVKAASRASTPAGAAAARSAAQASGVAHLAAHALGAAAYAVKAVSLAHPGSPEAEQAEIRWQLEHLTADERAVLRRLPALGADSSGPLGPGLLARGILGDVIRRIQAEVGSGDAVVE</sequence>
<dbReference type="Proteomes" id="UP000597761">
    <property type="component" value="Unassembled WGS sequence"/>
</dbReference>
<proteinExistence type="predicted"/>
<dbReference type="InterPro" id="IPR048667">
    <property type="entry name" value="Imm5-like"/>
</dbReference>
<name>A0ABQ1P847_9MICC</name>
<gene>
    <name evidence="2" type="ORF">GCM10011512_17860</name>
</gene>
<evidence type="ECO:0000313" key="3">
    <source>
        <dbReference type="Proteomes" id="UP000597761"/>
    </source>
</evidence>
<organism evidence="2 3">
    <name type="scientific">Tersicoccus solisilvae</name>
    <dbReference type="NCBI Taxonomy" id="1882339"/>
    <lineage>
        <taxon>Bacteria</taxon>
        <taxon>Bacillati</taxon>
        <taxon>Actinomycetota</taxon>
        <taxon>Actinomycetes</taxon>
        <taxon>Micrococcales</taxon>
        <taxon>Micrococcaceae</taxon>
        <taxon>Tersicoccus</taxon>
    </lineage>
</organism>
<comment type="caution">
    <text evidence="2">The sequence shown here is derived from an EMBL/GenBank/DDBJ whole genome shotgun (WGS) entry which is preliminary data.</text>
</comment>
<keyword evidence="3" id="KW-1185">Reference proteome</keyword>
<evidence type="ECO:0000259" key="1">
    <source>
        <dbReference type="Pfam" id="PF21805"/>
    </source>
</evidence>
<evidence type="ECO:0000313" key="2">
    <source>
        <dbReference type="EMBL" id="GGC91241.1"/>
    </source>
</evidence>
<dbReference type="EMBL" id="BMJI01000009">
    <property type="protein sequence ID" value="GGC91241.1"/>
    <property type="molecule type" value="Genomic_DNA"/>
</dbReference>
<dbReference type="RefSeq" id="WP_188668001.1">
    <property type="nucleotide sequence ID" value="NZ_BMJI01000009.1"/>
</dbReference>